<dbReference type="GO" id="GO:0016757">
    <property type="term" value="F:glycosyltransferase activity"/>
    <property type="evidence" value="ECO:0007669"/>
    <property type="project" value="UniProtKB-KW"/>
</dbReference>
<dbReference type="Gene3D" id="3.30.1310.20">
    <property type="entry name" value="PRTase-like"/>
    <property type="match status" value="1"/>
</dbReference>
<dbReference type="RefSeq" id="WP_290113875.1">
    <property type="nucleotide sequence ID" value="NZ_JAUEPL010000035.1"/>
</dbReference>
<dbReference type="Pfam" id="PF00156">
    <property type="entry name" value="Pribosyltran"/>
    <property type="match status" value="1"/>
</dbReference>
<dbReference type="SUPFAM" id="SSF53271">
    <property type="entry name" value="PRTase-like"/>
    <property type="match status" value="1"/>
</dbReference>
<dbReference type="InterPro" id="IPR029057">
    <property type="entry name" value="PRTase-like"/>
</dbReference>
<evidence type="ECO:0000313" key="2">
    <source>
        <dbReference type="EMBL" id="MDN3296604.1"/>
    </source>
</evidence>
<dbReference type="EMBL" id="JAUEPL010000035">
    <property type="protein sequence ID" value="MDN3296604.1"/>
    <property type="molecule type" value="Genomic_DNA"/>
</dbReference>
<comment type="caution">
    <text evidence="2">The sequence shown here is derived from an EMBL/GenBank/DDBJ whole genome shotgun (WGS) entry which is preliminary data.</text>
</comment>
<evidence type="ECO:0000313" key="3">
    <source>
        <dbReference type="Proteomes" id="UP001174050"/>
    </source>
</evidence>
<keyword evidence="2" id="KW-0808">Transferase</keyword>
<dbReference type="Gene3D" id="3.40.50.2020">
    <property type="match status" value="1"/>
</dbReference>
<dbReference type="CDD" id="cd06223">
    <property type="entry name" value="PRTases_typeI"/>
    <property type="match status" value="1"/>
</dbReference>
<dbReference type="InterPro" id="IPR000836">
    <property type="entry name" value="PRTase_dom"/>
</dbReference>
<dbReference type="Proteomes" id="UP001174050">
    <property type="component" value="Unassembled WGS sequence"/>
</dbReference>
<keyword evidence="2" id="KW-0328">Glycosyltransferase</keyword>
<proteinExistence type="predicted"/>
<sequence length="219" mass="23715">MRFRDRRAAGRELAERLIDRQRQGELDNPVVLALPRGGVPVADEVARALHAPLDVLVVRKIGAPFNPELGIGALVGDQPPLFDERALAVLDLTADRMSVQVASEREELRRREQLYRGGRPMPELGGRTVLVVDDGLATGVTARAALRAVRAADPPPARVVLAVPVASVEATTALRGEADEIVYVYQPRPFESVGQWYVDFAQLSDDEVVRTLSAASPGA</sequence>
<protein>
    <submittedName>
        <fullName evidence="2">Phosphoribosyltransferase family protein</fullName>
    </submittedName>
</protein>
<reference evidence="2" key="1">
    <citation type="submission" date="2023-06" db="EMBL/GenBank/DDBJ databases">
        <title>WGS-Sequencing of Streptomyces ficellus isolate 21 collected from sand in Gara Djebilet Iron Mine in Algeria.</title>
        <authorList>
            <person name="Zegers G.P."/>
            <person name="Gomez A."/>
            <person name="Gueddou A."/>
            <person name="Zahara A.F."/>
            <person name="Worth M."/>
            <person name="Sevigny J.L."/>
            <person name="Tisa L."/>
        </authorList>
    </citation>
    <scope>NUCLEOTIDE SEQUENCE</scope>
    <source>
        <strain evidence="2">AS11</strain>
    </source>
</reference>
<organism evidence="2 3">
    <name type="scientific">Streptomyces ficellus</name>
    <dbReference type="NCBI Taxonomy" id="1977088"/>
    <lineage>
        <taxon>Bacteria</taxon>
        <taxon>Bacillati</taxon>
        <taxon>Actinomycetota</taxon>
        <taxon>Actinomycetes</taxon>
        <taxon>Kitasatosporales</taxon>
        <taxon>Streptomycetaceae</taxon>
        <taxon>Streptomyces</taxon>
    </lineage>
</organism>
<evidence type="ECO:0000259" key="1">
    <source>
        <dbReference type="Pfam" id="PF00156"/>
    </source>
</evidence>
<feature type="domain" description="Phosphoribosyltransferase" evidence="1">
    <location>
        <begin position="10"/>
        <end position="170"/>
    </location>
</feature>
<gene>
    <name evidence="2" type="ORF">QWM81_21675</name>
</gene>
<accession>A0ABT7ZAS1</accession>
<keyword evidence="3" id="KW-1185">Reference proteome</keyword>
<name>A0ABT7ZAS1_9ACTN</name>